<accession>A0AC61MTW2</accession>
<gene>
    <name evidence="1" type="ORF">JFY71_05650</name>
</gene>
<dbReference type="Proteomes" id="UP000595814">
    <property type="component" value="Chromosome"/>
</dbReference>
<keyword evidence="2" id="KW-1185">Reference proteome</keyword>
<proteinExistence type="predicted"/>
<evidence type="ECO:0000313" key="2">
    <source>
        <dbReference type="Proteomes" id="UP000595814"/>
    </source>
</evidence>
<sequence length="500" mass="56997">MKTIIENLKVLGKSKLIAIRILGEIILSGVFNDMRILEEELSPLLDKNVYFSLQSINENNINVTNKLEGCKSTISDKDILFYNWILVDLDPIRTSTTSSTDEELESSKKLANKIEEGLSLFGFPSPIVACSGNGYHLLYKVNFKNNTANVTRVKSLLSVLDEEYSNSKVTVDTSVYNPSRICRLYGTVNHKGKNTKERPHRESFLDKIPENIKILDIETIDDYINSKKVDIKAVSTKKARFTNGNIDDFIANYNVDVSSIKEMDYGKVYVLSQCPWNNGHDIDNGSYLISYPDGSISAGCHHDKCSMENIITLFKSLDFKDYKILSFNRSSLKEKTGTLNEYIQHIKEHSKCFVDDFNSEYMFISTDDINEVFPIYSSQLKKAIIRIIYNKFGKSPNSYTISSIQDHFSAFCYENQYSLKKRICVSNDAIYYDLGNSNKEIVIISKDGFHIKPSSDKEILFNRSNIGEQVAPSSEDSKTDLMELLRPFFNLNMKTNLSYL</sequence>
<evidence type="ECO:0000313" key="1">
    <source>
        <dbReference type="EMBL" id="QQK09021.1"/>
    </source>
</evidence>
<dbReference type="EMBL" id="CP066744">
    <property type="protein sequence ID" value="QQK09021.1"/>
    <property type="molecule type" value="Genomic_DNA"/>
</dbReference>
<organism evidence="1 2">
    <name type="scientific">Miniphocaeibacter halophilus</name>
    <dbReference type="NCBI Taxonomy" id="2931922"/>
    <lineage>
        <taxon>Bacteria</taxon>
        <taxon>Bacillati</taxon>
        <taxon>Bacillota</taxon>
        <taxon>Tissierellia</taxon>
        <taxon>Tissierellales</taxon>
        <taxon>Peptoniphilaceae</taxon>
        <taxon>Miniphocaeibacter</taxon>
    </lineage>
</organism>
<name>A0AC61MTW2_9FIRM</name>
<protein>
    <submittedName>
        <fullName evidence="1">Uncharacterized protein</fullName>
    </submittedName>
</protein>
<reference evidence="1 2" key="1">
    <citation type="journal article" date="2022" name="Int. J. Syst. Evol. Microbiol.">
        <title>Miniphocaeibacter halophilus sp. nov., an ammonium-tolerant acetate-producing bacterium isolated from a biogas system.</title>
        <authorList>
            <person name="Schnurer A."/>
            <person name="Singh A."/>
            <person name="Bi S."/>
            <person name="Qiao W."/>
            <person name="Westerholm M."/>
        </authorList>
    </citation>
    <scope>NUCLEOTIDE SEQUENCE [LARGE SCALE GENOMIC DNA]</scope>
    <source>
        <strain evidence="1 2">AMB_01</strain>
    </source>
</reference>